<organism evidence="5 6">
    <name type="scientific">Collybiopsis confluens</name>
    <dbReference type="NCBI Taxonomy" id="2823264"/>
    <lineage>
        <taxon>Eukaryota</taxon>
        <taxon>Fungi</taxon>
        <taxon>Dikarya</taxon>
        <taxon>Basidiomycota</taxon>
        <taxon>Agaricomycotina</taxon>
        <taxon>Agaricomycetes</taxon>
        <taxon>Agaricomycetidae</taxon>
        <taxon>Agaricales</taxon>
        <taxon>Marasmiineae</taxon>
        <taxon>Omphalotaceae</taxon>
        <taxon>Collybiopsis</taxon>
    </lineage>
</organism>
<reference evidence="5 6" key="1">
    <citation type="journal article" date="2020" name="ISME J.">
        <title>Uncovering the hidden diversity of litter-decomposition mechanisms in mushroom-forming fungi.</title>
        <authorList>
            <person name="Floudas D."/>
            <person name="Bentzer J."/>
            <person name="Ahren D."/>
            <person name="Johansson T."/>
            <person name="Persson P."/>
            <person name="Tunlid A."/>
        </authorList>
    </citation>
    <scope>NUCLEOTIDE SEQUENCE [LARGE SCALE GENOMIC DNA]</scope>
    <source>
        <strain evidence="5 6">CBS 406.79</strain>
    </source>
</reference>
<gene>
    <name evidence="5" type="ORF">D9757_015257</name>
</gene>
<dbReference type="GO" id="GO:0006508">
    <property type="term" value="P:proteolysis"/>
    <property type="evidence" value="ECO:0007669"/>
    <property type="project" value="UniProtKB-KW"/>
</dbReference>
<protein>
    <recommendedName>
        <fullName evidence="4">Ubiquitin-like protease family profile domain-containing protein</fullName>
    </recommendedName>
</protein>
<comment type="similarity">
    <text evidence="1">Belongs to the peptidase C48 family.</text>
</comment>
<evidence type="ECO:0000259" key="4">
    <source>
        <dbReference type="PROSITE" id="PS50600"/>
    </source>
</evidence>
<dbReference type="Gene3D" id="3.40.395.10">
    <property type="entry name" value="Adenoviral Proteinase, Chain A"/>
    <property type="match status" value="1"/>
</dbReference>
<keyword evidence="3" id="KW-0378">Hydrolase</keyword>
<comment type="caution">
    <text evidence="5">The sequence shown here is derived from an EMBL/GenBank/DDBJ whole genome shotgun (WGS) entry which is preliminary data.</text>
</comment>
<evidence type="ECO:0000256" key="1">
    <source>
        <dbReference type="ARBA" id="ARBA00005234"/>
    </source>
</evidence>
<name>A0A8H5CVX0_9AGAR</name>
<dbReference type="OrthoDB" id="10582986at2759"/>
<dbReference type="EMBL" id="JAACJN010000314">
    <property type="protein sequence ID" value="KAF5348935.1"/>
    <property type="molecule type" value="Genomic_DNA"/>
</dbReference>
<dbReference type="Pfam" id="PF02902">
    <property type="entry name" value="Peptidase_C48"/>
    <property type="match status" value="1"/>
</dbReference>
<dbReference type="GO" id="GO:0008234">
    <property type="term" value="F:cysteine-type peptidase activity"/>
    <property type="evidence" value="ECO:0007669"/>
    <property type="project" value="InterPro"/>
</dbReference>
<dbReference type="PROSITE" id="PS50600">
    <property type="entry name" value="ULP_PROTEASE"/>
    <property type="match status" value="1"/>
</dbReference>
<dbReference type="Proteomes" id="UP000518752">
    <property type="component" value="Unassembled WGS sequence"/>
</dbReference>
<dbReference type="AlphaFoldDB" id="A0A8H5CVX0"/>
<dbReference type="InterPro" id="IPR003653">
    <property type="entry name" value="Peptidase_C48_C"/>
</dbReference>
<proteinExistence type="inferred from homology"/>
<keyword evidence="6" id="KW-1185">Reference proteome</keyword>
<evidence type="ECO:0000313" key="6">
    <source>
        <dbReference type="Proteomes" id="UP000518752"/>
    </source>
</evidence>
<evidence type="ECO:0000313" key="5">
    <source>
        <dbReference type="EMBL" id="KAF5348935.1"/>
    </source>
</evidence>
<keyword evidence="2" id="KW-0645">Protease</keyword>
<accession>A0A8H5CVX0</accession>
<dbReference type="InterPro" id="IPR038765">
    <property type="entry name" value="Papain-like_cys_pep_sf"/>
</dbReference>
<evidence type="ECO:0000256" key="3">
    <source>
        <dbReference type="ARBA" id="ARBA00022801"/>
    </source>
</evidence>
<dbReference type="SUPFAM" id="SSF54001">
    <property type="entry name" value="Cysteine proteinases"/>
    <property type="match status" value="1"/>
</dbReference>
<dbReference type="GO" id="GO:0019783">
    <property type="term" value="F:ubiquitin-like protein peptidase activity"/>
    <property type="evidence" value="ECO:0007669"/>
    <property type="project" value="UniProtKB-ARBA"/>
</dbReference>
<evidence type="ECO:0000256" key="2">
    <source>
        <dbReference type="ARBA" id="ARBA00022670"/>
    </source>
</evidence>
<feature type="domain" description="Ubiquitin-like protease family profile" evidence="4">
    <location>
        <begin position="1"/>
        <end position="184"/>
    </location>
</feature>
<sequence length="184" mass="21161">MNKLRNFHTLGVGRWVDDKIVNFLVKKWCLESGTTIGFSTFFAGKVLFQEGDCVNPKPKVTGADKMCLRGFYRDAVKGIPNWDRVFIPINEGRMHWYSARIDFHLKRIDIFDSLEDRYMIVNRKKPVLLQKNAKLMMLSAEQLQLRSTSAMAPSPCIGVLPNKAAQREWGTTPRSSRIYGQYGR</sequence>